<evidence type="ECO:0000256" key="2">
    <source>
        <dbReference type="SAM" id="SignalP"/>
    </source>
</evidence>
<keyword evidence="1" id="KW-0812">Transmembrane</keyword>
<dbReference type="AlphaFoldDB" id="A0A914WQN0"/>
<accession>A0A914WQN0</accession>
<evidence type="ECO:0000256" key="1">
    <source>
        <dbReference type="SAM" id="Phobius"/>
    </source>
</evidence>
<reference evidence="4" key="1">
    <citation type="submission" date="2022-11" db="UniProtKB">
        <authorList>
            <consortium name="WormBaseParasite"/>
        </authorList>
    </citation>
    <scope>IDENTIFICATION</scope>
</reference>
<keyword evidence="2" id="KW-0732">Signal</keyword>
<feature type="transmembrane region" description="Helical" evidence="1">
    <location>
        <begin position="379"/>
        <end position="401"/>
    </location>
</feature>
<protein>
    <submittedName>
        <fullName evidence="4">Sushi domain-containing protein</fullName>
    </submittedName>
</protein>
<keyword evidence="1" id="KW-1133">Transmembrane helix</keyword>
<sequence>MNTASSIIITLLVAISVFTLNVQGEGIDRFNCTLIAPNSALSHAAIVCDGIPFPLPCNDTFTCSAVDIESGRTFDCYGKLLWNEYHCEANCSTKKCLLEPITSTSLPPTSASTLTTEEQIVCLVGNASKNDGELQTQIECEHPTVSGKFFCNETFMCLNPGTEICYDENQSTGNTCKFDCDNDISRCIYEKVESTVPATTEPLVDCAVTYSRNGSTFATQSFSLSFACGNGKWYSKERPVPPCTNTDHEEIVVGRDSNNNDITCFFNCAHSKTSCHLKRFGEELTQAAPVTIGYCDGEEFTNFTTNQTTTTFNCSEHHVEFEWTGDCNSDEEKTLYTDKNKTLTCLYNCSSDSIPPRCQLIYTASPEKLGASAAAGLPAIWTVLIILAVLATLIFIALLAVRWYIDKRARKTGSFDVAYHNNSNTVCTNPDR</sequence>
<proteinExistence type="predicted"/>
<keyword evidence="1" id="KW-0472">Membrane</keyword>
<evidence type="ECO:0000313" key="3">
    <source>
        <dbReference type="Proteomes" id="UP000887566"/>
    </source>
</evidence>
<feature type="signal peptide" evidence="2">
    <location>
        <begin position="1"/>
        <end position="24"/>
    </location>
</feature>
<keyword evidence="3" id="KW-1185">Reference proteome</keyword>
<name>A0A914WQN0_9BILA</name>
<evidence type="ECO:0000313" key="4">
    <source>
        <dbReference type="WBParaSite" id="PSAMB.scaffold4789size13513.g25179.t1"/>
    </source>
</evidence>
<dbReference type="WBParaSite" id="PSAMB.scaffold4789size13513.g25179.t1">
    <property type="protein sequence ID" value="PSAMB.scaffold4789size13513.g25179.t1"/>
    <property type="gene ID" value="PSAMB.scaffold4789size13513.g25179"/>
</dbReference>
<feature type="chain" id="PRO_5037018614" evidence="2">
    <location>
        <begin position="25"/>
        <end position="432"/>
    </location>
</feature>
<organism evidence="3 4">
    <name type="scientific">Plectus sambesii</name>
    <dbReference type="NCBI Taxonomy" id="2011161"/>
    <lineage>
        <taxon>Eukaryota</taxon>
        <taxon>Metazoa</taxon>
        <taxon>Ecdysozoa</taxon>
        <taxon>Nematoda</taxon>
        <taxon>Chromadorea</taxon>
        <taxon>Plectida</taxon>
        <taxon>Plectina</taxon>
        <taxon>Plectoidea</taxon>
        <taxon>Plectidae</taxon>
        <taxon>Plectus</taxon>
    </lineage>
</organism>
<dbReference type="Proteomes" id="UP000887566">
    <property type="component" value="Unplaced"/>
</dbReference>